<evidence type="ECO:0000256" key="1">
    <source>
        <dbReference type="SAM" id="SignalP"/>
    </source>
</evidence>
<organism evidence="2 3">
    <name type="scientific">Adineta steineri</name>
    <dbReference type="NCBI Taxonomy" id="433720"/>
    <lineage>
        <taxon>Eukaryota</taxon>
        <taxon>Metazoa</taxon>
        <taxon>Spiralia</taxon>
        <taxon>Gnathifera</taxon>
        <taxon>Rotifera</taxon>
        <taxon>Eurotatoria</taxon>
        <taxon>Bdelloidea</taxon>
        <taxon>Adinetida</taxon>
        <taxon>Adinetidae</taxon>
        <taxon>Adineta</taxon>
    </lineage>
</organism>
<sequence length="270" mass="29689">MRFLFGFVFLLAGNTIVQCQSNVPQTNDFNAKIALIPKLQSLTSQMNNILLQVPGILSQSQLQSLQQQLTQTILSHANNGNINVNTIVSNLHGLLQGYVGSNSYGRLDLQNSAQQLANVALSLIPTVLSGSMGKSSTNQFNTVLAQISTSLSSTELQSLQEQAAQIVLNSYNNGSPYVTGFVRQLLALIQQRFDLNSQNGLVLQNIAQKLDNVGLSLLPILISGLLDKRDLNVNYQRLFSQFPIKTLLQILQIVNNTDKDLVLTRLRQLL</sequence>
<evidence type="ECO:0000313" key="2">
    <source>
        <dbReference type="EMBL" id="CAF4209595.1"/>
    </source>
</evidence>
<evidence type="ECO:0000313" key="3">
    <source>
        <dbReference type="Proteomes" id="UP000663844"/>
    </source>
</evidence>
<dbReference type="AlphaFoldDB" id="A0A820BPF1"/>
<reference evidence="2" key="1">
    <citation type="submission" date="2021-02" db="EMBL/GenBank/DDBJ databases">
        <authorList>
            <person name="Nowell W R."/>
        </authorList>
    </citation>
    <scope>NUCLEOTIDE SEQUENCE</scope>
</reference>
<feature type="signal peptide" evidence="1">
    <location>
        <begin position="1"/>
        <end position="19"/>
    </location>
</feature>
<keyword evidence="1" id="KW-0732">Signal</keyword>
<dbReference type="EMBL" id="CAJOAZ010009767">
    <property type="protein sequence ID" value="CAF4209595.1"/>
    <property type="molecule type" value="Genomic_DNA"/>
</dbReference>
<accession>A0A820BPF1</accession>
<proteinExistence type="predicted"/>
<dbReference type="Proteomes" id="UP000663844">
    <property type="component" value="Unassembled WGS sequence"/>
</dbReference>
<feature type="chain" id="PRO_5032634973" evidence="1">
    <location>
        <begin position="20"/>
        <end position="270"/>
    </location>
</feature>
<gene>
    <name evidence="2" type="ORF">OXD698_LOCUS41288</name>
</gene>
<protein>
    <submittedName>
        <fullName evidence="2">Uncharacterized protein</fullName>
    </submittedName>
</protein>
<name>A0A820BPF1_9BILA</name>
<comment type="caution">
    <text evidence="2">The sequence shown here is derived from an EMBL/GenBank/DDBJ whole genome shotgun (WGS) entry which is preliminary data.</text>
</comment>